<gene>
    <name evidence="4" type="primary">EGR_00696</name>
    <name evidence="2" type="ORF">EgrG_000079700</name>
</gene>
<feature type="signal peptide" evidence="1">
    <location>
        <begin position="1"/>
        <end position="41"/>
    </location>
</feature>
<evidence type="ECO:0000256" key="1">
    <source>
        <dbReference type="SAM" id="SignalP"/>
    </source>
</evidence>
<keyword evidence="1" id="KW-0732">Signal</keyword>
<dbReference type="AlphaFoldDB" id="A0A068WQ20"/>
<sequence>MGEPAKQLGPLAMHVCHPCYPCFVALLLIVLASPNIQPAQADERFEYFKACIQRCSDLNAECNKKVHDLWTDFFKNKKAILRHLRKCCLRGETREDSTPEDSFAACTRIRCGAVLWGCQIQKKHSGFLSEDEKEHLKQKDHD</sequence>
<evidence type="ECO:0000313" key="4">
    <source>
        <dbReference type="WBParaSite" id="EgrG_000079700"/>
    </source>
</evidence>
<reference evidence="2" key="2">
    <citation type="submission" date="2014-06" db="EMBL/GenBank/DDBJ databases">
        <authorList>
            <person name="Aslett M."/>
        </authorList>
    </citation>
    <scope>NUCLEOTIDE SEQUENCE</scope>
</reference>
<dbReference type="OrthoDB" id="6271423at2759"/>
<organism evidence="2">
    <name type="scientific">Echinococcus granulosus</name>
    <name type="common">Hydatid tapeworm</name>
    <dbReference type="NCBI Taxonomy" id="6210"/>
    <lineage>
        <taxon>Eukaryota</taxon>
        <taxon>Metazoa</taxon>
        <taxon>Spiralia</taxon>
        <taxon>Lophotrochozoa</taxon>
        <taxon>Platyhelminthes</taxon>
        <taxon>Cestoda</taxon>
        <taxon>Eucestoda</taxon>
        <taxon>Cyclophyllidea</taxon>
        <taxon>Taeniidae</taxon>
        <taxon>Echinococcus</taxon>
        <taxon>Echinococcus granulosus group</taxon>
    </lineage>
</organism>
<dbReference type="WBParaSite" id="EgrG_000079700">
    <property type="protein sequence ID" value="EgrG_000079700"/>
    <property type="gene ID" value="EgrG_000079700"/>
</dbReference>
<evidence type="ECO:0000313" key="2">
    <source>
        <dbReference type="EMBL" id="CDS21867.1"/>
    </source>
</evidence>
<feature type="chain" id="PRO_5033210960" evidence="1">
    <location>
        <begin position="42"/>
        <end position="142"/>
    </location>
</feature>
<accession>A0A068WQ20</accession>
<name>A0A068WQ20_ECHGR</name>
<proteinExistence type="predicted"/>
<evidence type="ECO:0000313" key="3">
    <source>
        <dbReference type="Proteomes" id="UP000492820"/>
    </source>
</evidence>
<dbReference type="Proteomes" id="UP000492820">
    <property type="component" value="Unassembled WGS sequence"/>
</dbReference>
<dbReference type="EMBL" id="LK028585">
    <property type="protein sequence ID" value="CDS21867.1"/>
    <property type="molecule type" value="Genomic_DNA"/>
</dbReference>
<reference evidence="4" key="3">
    <citation type="submission" date="2020-10" db="UniProtKB">
        <authorList>
            <consortium name="WormBaseParasite"/>
        </authorList>
    </citation>
    <scope>IDENTIFICATION</scope>
</reference>
<reference evidence="2 3" key="1">
    <citation type="journal article" date="2013" name="Nature">
        <title>The genomes of four tapeworm species reveal adaptations to parasitism.</title>
        <authorList>
            <person name="Tsai I.J."/>
            <person name="Zarowiecki M."/>
            <person name="Holroyd N."/>
            <person name="Garciarrubio A."/>
            <person name="Sanchez-Flores A."/>
            <person name="Brooks K.L."/>
            <person name="Tracey A."/>
            <person name="Bobes R.J."/>
            <person name="Fragoso G."/>
            <person name="Sciutto E."/>
            <person name="Aslett M."/>
            <person name="Beasley H."/>
            <person name="Bennett H.M."/>
            <person name="Cai J."/>
            <person name="Camicia F."/>
            <person name="Clark R."/>
            <person name="Cucher M."/>
            <person name="De Silva N."/>
            <person name="Day T.A."/>
            <person name="Deplazes P."/>
            <person name="Estrada K."/>
            <person name="Fernandez C."/>
            <person name="Holland P.W."/>
            <person name="Hou J."/>
            <person name="Hu S."/>
            <person name="Huckvale T."/>
            <person name="Hung S.S."/>
            <person name="Kamenetzky L."/>
            <person name="Keane J.A."/>
            <person name="Kiss F."/>
            <person name="Koziol U."/>
            <person name="Lambert O."/>
            <person name="Liu K."/>
            <person name="Luo X."/>
            <person name="Luo Y."/>
            <person name="Macchiaroli N."/>
            <person name="Nichol S."/>
            <person name="Paps J."/>
            <person name="Parkinson J."/>
            <person name="Pouchkina-Stantcheva N."/>
            <person name="Riddiford N."/>
            <person name="Rosenzvit M."/>
            <person name="Salinas G."/>
            <person name="Wasmuth J.D."/>
            <person name="Zamanian M."/>
            <person name="Zheng Y."/>
            <person name="Cai X."/>
            <person name="Soberon X."/>
            <person name="Olson P.D."/>
            <person name="Laclette J.P."/>
            <person name="Brehm K."/>
            <person name="Berriman M."/>
            <person name="Garciarrubio A."/>
            <person name="Bobes R.J."/>
            <person name="Fragoso G."/>
            <person name="Sanchez-Flores A."/>
            <person name="Estrada K."/>
            <person name="Cevallos M.A."/>
            <person name="Morett E."/>
            <person name="Gonzalez V."/>
            <person name="Portillo T."/>
            <person name="Ochoa-Leyva A."/>
            <person name="Jose M.V."/>
            <person name="Sciutto E."/>
            <person name="Landa A."/>
            <person name="Jimenez L."/>
            <person name="Valdes V."/>
            <person name="Carrero J.C."/>
            <person name="Larralde C."/>
            <person name="Morales-Montor J."/>
            <person name="Limon-Lason J."/>
            <person name="Soberon X."/>
            <person name="Laclette J.P."/>
        </authorList>
    </citation>
    <scope>NUCLEOTIDE SEQUENCE [LARGE SCALE GENOMIC DNA]</scope>
</reference>
<protein>
    <submittedName>
        <fullName evidence="2 4">Expressed protein</fullName>
    </submittedName>
</protein>